<dbReference type="Pfam" id="PF04818">
    <property type="entry name" value="CID"/>
    <property type="match status" value="1"/>
</dbReference>
<feature type="region of interest" description="Disordered" evidence="5">
    <location>
        <begin position="848"/>
        <end position="880"/>
    </location>
</feature>
<feature type="compositionally biased region" description="Polar residues" evidence="5">
    <location>
        <begin position="810"/>
        <end position="828"/>
    </location>
</feature>
<keyword evidence="3" id="KW-0507">mRNA processing</keyword>
<gene>
    <name evidence="7" type="ORF">F0562_004792</name>
</gene>
<keyword evidence="8" id="KW-1185">Reference proteome</keyword>
<dbReference type="PANTHER" id="PTHR12460:SF23">
    <property type="entry name" value="ACTIN CYTOSKELETON-REGULATORY COMPLEX PROTEIN PAN1"/>
    <property type="match status" value="1"/>
</dbReference>
<dbReference type="SUPFAM" id="SSF74788">
    <property type="entry name" value="Cullin repeat-like"/>
    <property type="match status" value="1"/>
</dbReference>
<dbReference type="Gene3D" id="1.20.1280.170">
    <property type="entry name" value="Exocyst complex component Exo70"/>
    <property type="match status" value="1"/>
</dbReference>
<dbReference type="GO" id="GO:0000993">
    <property type="term" value="F:RNA polymerase II complex binding"/>
    <property type="evidence" value="ECO:0007669"/>
    <property type="project" value="TreeGrafter"/>
</dbReference>
<keyword evidence="2" id="KW-0813">Transport</keyword>
<dbReference type="GO" id="GO:0006887">
    <property type="term" value="P:exocytosis"/>
    <property type="evidence" value="ECO:0007669"/>
    <property type="project" value="InterPro"/>
</dbReference>
<feature type="region of interest" description="Disordered" evidence="5">
    <location>
        <begin position="723"/>
        <end position="835"/>
    </location>
</feature>
<dbReference type="SMART" id="SM00582">
    <property type="entry name" value="RPR"/>
    <property type="match status" value="1"/>
</dbReference>
<evidence type="ECO:0000256" key="2">
    <source>
        <dbReference type="ARBA" id="ARBA00022448"/>
    </source>
</evidence>
<dbReference type="InterPro" id="IPR006569">
    <property type="entry name" value="CID_dom"/>
</dbReference>
<dbReference type="PANTHER" id="PTHR12460">
    <property type="entry name" value="CYCLIN-DEPENDENT KINASE INHIBITOR-RELATED PROTEIN"/>
    <property type="match status" value="1"/>
</dbReference>
<evidence type="ECO:0000256" key="5">
    <source>
        <dbReference type="SAM" id="MobiDB-lite"/>
    </source>
</evidence>
<dbReference type="Gene3D" id="1.25.40.90">
    <property type="match status" value="1"/>
</dbReference>
<proteinExistence type="inferred from homology"/>
<evidence type="ECO:0000256" key="3">
    <source>
        <dbReference type="ARBA" id="ARBA00022664"/>
    </source>
</evidence>
<dbReference type="GO" id="GO:0000145">
    <property type="term" value="C:exocyst"/>
    <property type="evidence" value="ECO:0007669"/>
    <property type="project" value="InterPro"/>
</dbReference>
<dbReference type="GO" id="GO:0005546">
    <property type="term" value="F:phosphatidylinositol-4,5-bisphosphate binding"/>
    <property type="evidence" value="ECO:0007669"/>
    <property type="project" value="InterPro"/>
</dbReference>
<evidence type="ECO:0000259" key="6">
    <source>
        <dbReference type="PROSITE" id="PS51391"/>
    </source>
</evidence>
<feature type="compositionally biased region" description="Pro residues" evidence="5">
    <location>
        <begin position="752"/>
        <end position="763"/>
    </location>
</feature>
<feature type="coiled-coil region" evidence="4">
    <location>
        <begin position="595"/>
        <end position="629"/>
    </location>
</feature>
<dbReference type="SUPFAM" id="SSF48464">
    <property type="entry name" value="ENTH/VHS domain"/>
    <property type="match status" value="1"/>
</dbReference>
<organism evidence="7 8">
    <name type="scientific">Nyssa sinensis</name>
    <dbReference type="NCBI Taxonomy" id="561372"/>
    <lineage>
        <taxon>Eukaryota</taxon>
        <taxon>Viridiplantae</taxon>
        <taxon>Streptophyta</taxon>
        <taxon>Embryophyta</taxon>
        <taxon>Tracheophyta</taxon>
        <taxon>Spermatophyta</taxon>
        <taxon>Magnoliopsida</taxon>
        <taxon>eudicotyledons</taxon>
        <taxon>Gunneridae</taxon>
        <taxon>Pentapetalae</taxon>
        <taxon>asterids</taxon>
        <taxon>Cornales</taxon>
        <taxon>Nyssaceae</taxon>
        <taxon>Nyssa</taxon>
    </lineage>
</organism>
<dbReference type="GO" id="GO:0005634">
    <property type="term" value="C:nucleus"/>
    <property type="evidence" value="ECO:0007669"/>
    <property type="project" value="UniProtKB-ARBA"/>
</dbReference>
<dbReference type="FunFam" id="1.25.40.90:FF:000018">
    <property type="entry name" value="ENTH/VHS family protein isoform 1"/>
    <property type="match status" value="1"/>
</dbReference>
<dbReference type="Proteomes" id="UP000325577">
    <property type="component" value="Linkage Group LG2"/>
</dbReference>
<dbReference type="InterPro" id="IPR008942">
    <property type="entry name" value="ENTH_VHS"/>
</dbReference>
<keyword evidence="4" id="KW-0175">Coiled coil</keyword>
<dbReference type="GO" id="GO:0031124">
    <property type="term" value="P:mRNA 3'-end processing"/>
    <property type="evidence" value="ECO:0007669"/>
    <property type="project" value="TreeGrafter"/>
</dbReference>
<evidence type="ECO:0000256" key="4">
    <source>
        <dbReference type="SAM" id="Coils"/>
    </source>
</evidence>
<dbReference type="CDD" id="cd16981">
    <property type="entry name" value="CID_RPRD_like"/>
    <property type="match status" value="1"/>
</dbReference>
<feature type="domain" description="CID" evidence="6">
    <location>
        <begin position="360"/>
        <end position="492"/>
    </location>
</feature>
<dbReference type="Pfam" id="PF03081">
    <property type="entry name" value="Exo70_C"/>
    <property type="match status" value="1"/>
</dbReference>
<evidence type="ECO:0000313" key="8">
    <source>
        <dbReference type="Proteomes" id="UP000325577"/>
    </source>
</evidence>
<dbReference type="OrthoDB" id="10069473at2759"/>
<name>A0A5J5AGE4_9ASTE</name>
<accession>A0A5J5AGE4</accession>
<reference evidence="7 8" key="1">
    <citation type="submission" date="2019-09" db="EMBL/GenBank/DDBJ databases">
        <title>A chromosome-level genome assembly of the Chinese tupelo Nyssa sinensis.</title>
        <authorList>
            <person name="Yang X."/>
            <person name="Kang M."/>
            <person name="Yang Y."/>
            <person name="Xiong H."/>
            <person name="Wang M."/>
            <person name="Zhang Z."/>
            <person name="Wang Z."/>
            <person name="Wu H."/>
            <person name="Ma T."/>
            <person name="Liu J."/>
            <person name="Xi Z."/>
        </authorList>
    </citation>
    <scope>NUCLEOTIDE SEQUENCE [LARGE SCALE GENOMIC DNA]</scope>
    <source>
        <strain evidence="7">J267</strain>
        <tissue evidence="7">Leaf</tissue>
    </source>
</reference>
<dbReference type="EMBL" id="CM018043">
    <property type="protein sequence ID" value="KAA8530083.1"/>
    <property type="molecule type" value="Genomic_DNA"/>
</dbReference>
<evidence type="ECO:0000313" key="7">
    <source>
        <dbReference type="EMBL" id="KAA8530083.1"/>
    </source>
</evidence>
<protein>
    <recommendedName>
        <fullName evidence="6">CID domain-containing protein</fullName>
    </recommendedName>
</protein>
<feature type="compositionally biased region" description="Basic and acidic residues" evidence="5">
    <location>
        <begin position="735"/>
        <end position="746"/>
    </location>
</feature>
<evidence type="ECO:0000256" key="1">
    <source>
        <dbReference type="ARBA" id="ARBA00006756"/>
    </source>
</evidence>
<sequence>MTKRSAEKLFKFLDIYETLRDLIPTMDGLFPDECVDEIKSEASLTRCRLGEAMVCIFCELENSIKADTGKTTVPGGAVHPLTRYIMNYLKYACECKDTLEQVFRQHQKIERADSSTRSDYDYNAQGQNYDNQTENFSPFATQIFKVMDLLDTNLEGKSKLYKDTSLSLIFMMNNGRYILQKIKGAAEMNDLMRETWCRKRSSGLRQYHKNYQRETWGKLLHCLSLEGLNVNGKVVKPVLKEKFKSFNAMFDEIHKTQSTWVVSDEQLQSELRVSISSVVIPAYRSFLASCPFCIERHANNIRTLFRENSEQNPQFPSKSPIHEETQHTSPATTTFLLKRCVPSRVCYSLHILLEAILGLQLIGCFSILVEKLAKLNNSQQSIETLSHWCIFHMNKAKQVVETWDRQFHCSPREQRLAFLYLANDILQNSRRKGSEFVGEFWKVLPDALHDVIGNGDEFGKNAALRLISIWEERKVFGSRGQILKEELVGRHLENRNRNGKHSGFNLKHSAGNALEKIVSSYQVVYGGQVDEDAILSKCRDAISCVEKVDKEISGDVSSGQLNGSGFVEELQGQHTILRDCMEHLRAVESSRANLVSHLREALQEQEFKLDQVRNQLRAAQSQSEQAGNICRQLLNCNNVQLLAEQSMKVPHTSKAPHSFLGGNGEQSAPVMYTRQIPFAEKSGHVEEDPKSAAAAVAAKLTASTSSAQMLTYVLSSLASEGVIGNPMKESSSDYPSEKRPKLENDHSSYIPPQNPPPVPPFPHPDSLHHNVPTTSQELTPNEQPPPPPSPPPMPPLPPMQPYPVPQFMQTAGSITNVPYGYGSTQQQLPPMPGYPTIGAPINGVSPFAAPPTNPYQSFQGSEGGFYSQPSTLPMAPLSRQ</sequence>
<dbReference type="PROSITE" id="PS51391">
    <property type="entry name" value="CID"/>
    <property type="match status" value="1"/>
</dbReference>
<feature type="compositionally biased region" description="Pro residues" evidence="5">
    <location>
        <begin position="782"/>
        <end position="804"/>
    </location>
</feature>
<dbReference type="InterPro" id="IPR016159">
    <property type="entry name" value="Cullin_repeat-like_dom_sf"/>
</dbReference>
<comment type="similarity">
    <text evidence="1">Belongs to the EXO70 family.</text>
</comment>
<dbReference type="AlphaFoldDB" id="A0A5J5AGE4"/>
<dbReference type="InterPro" id="IPR046364">
    <property type="entry name" value="Exo70_C"/>
</dbReference>